<sequence>MSRFDTSLFGLALAFVAIPCVPQAVAADEAPAGASLTGRLLYGGPAPTPELVEVNKDQAVCGPHKLTDDTLLVAEDGGLANVVIWLDVRSSGRAPAEVPPSTEAVTLDNDECRFEPHIVLLRTGQELKVTNSDPIAHQATAFLNRNIPFNESVPAGGAPVVKTLEKPELLPSPVTCPIHPWMKAHLFVQDHPYMAVTGADGRFSISGLPPGEWSFRVWQERTGFLKSDELSGDAPAGWDGATLTVTVPETGAVDLGDVTVQPSAFE</sequence>
<dbReference type="Gene3D" id="2.60.40.420">
    <property type="entry name" value="Cupredoxins - blue copper proteins"/>
    <property type="match status" value="1"/>
</dbReference>
<dbReference type="InterPro" id="IPR008972">
    <property type="entry name" value="Cupredoxin"/>
</dbReference>
<reference evidence="2 3" key="1">
    <citation type="journal article" date="2020" name="Syst. Appl. Microbiol.">
        <title>Alienimonas chondri sp. nov., a novel planctomycete isolated from the biofilm of the red alga Chondrus crispus.</title>
        <authorList>
            <person name="Vitorino I."/>
            <person name="Albuquerque L."/>
            <person name="Wiegand S."/>
            <person name="Kallscheuer N."/>
            <person name="da Costa M.S."/>
            <person name="Lobo-da-Cunha A."/>
            <person name="Jogler C."/>
            <person name="Lage O.M."/>
        </authorList>
    </citation>
    <scope>NUCLEOTIDE SEQUENCE [LARGE SCALE GENOMIC DNA]</scope>
    <source>
        <strain evidence="2 3">LzC2</strain>
    </source>
</reference>
<protein>
    <recommendedName>
        <fullName evidence="4">TonB-dependent receptor</fullName>
    </recommendedName>
</protein>
<comment type="caution">
    <text evidence="2">The sequence shown here is derived from an EMBL/GenBank/DDBJ whole genome shotgun (WGS) entry which is preliminary data.</text>
</comment>
<proteinExistence type="predicted"/>
<accession>A0ABX1VDA6</accession>
<evidence type="ECO:0008006" key="4">
    <source>
        <dbReference type="Google" id="ProtNLM"/>
    </source>
</evidence>
<keyword evidence="3" id="KW-1185">Reference proteome</keyword>
<dbReference type="SUPFAM" id="SSF49503">
    <property type="entry name" value="Cupredoxins"/>
    <property type="match status" value="1"/>
</dbReference>
<dbReference type="Proteomes" id="UP000609651">
    <property type="component" value="Unassembled WGS sequence"/>
</dbReference>
<organism evidence="2 3">
    <name type="scientific">Alienimonas chondri</name>
    <dbReference type="NCBI Taxonomy" id="2681879"/>
    <lineage>
        <taxon>Bacteria</taxon>
        <taxon>Pseudomonadati</taxon>
        <taxon>Planctomycetota</taxon>
        <taxon>Planctomycetia</taxon>
        <taxon>Planctomycetales</taxon>
        <taxon>Planctomycetaceae</taxon>
        <taxon>Alienimonas</taxon>
    </lineage>
</organism>
<dbReference type="RefSeq" id="WP_206678629.1">
    <property type="nucleotide sequence ID" value="NZ_WTPX01000046.1"/>
</dbReference>
<evidence type="ECO:0000313" key="2">
    <source>
        <dbReference type="EMBL" id="NNJ25684.1"/>
    </source>
</evidence>
<name>A0ABX1VDA6_9PLAN</name>
<dbReference type="EMBL" id="WTPX01000046">
    <property type="protein sequence ID" value="NNJ25684.1"/>
    <property type="molecule type" value="Genomic_DNA"/>
</dbReference>
<evidence type="ECO:0000256" key="1">
    <source>
        <dbReference type="SAM" id="SignalP"/>
    </source>
</evidence>
<feature type="chain" id="PRO_5045775341" description="TonB-dependent receptor" evidence="1">
    <location>
        <begin position="27"/>
        <end position="266"/>
    </location>
</feature>
<gene>
    <name evidence="2" type="ORF">LzC2_17570</name>
</gene>
<keyword evidence="1" id="KW-0732">Signal</keyword>
<feature type="signal peptide" evidence="1">
    <location>
        <begin position="1"/>
        <end position="26"/>
    </location>
</feature>
<dbReference type="SUPFAM" id="SSF117074">
    <property type="entry name" value="Hypothetical protein PA1324"/>
    <property type="match status" value="1"/>
</dbReference>
<evidence type="ECO:0000313" key="3">
    <source>
        <dbReference type="Proteomes" id="UP000609651"/>
    </source>
</evidence>